<protein>
    <submittedName>
        <fullName evidence="1">(raccoon dog) hypothetical protein</fullName>
    </submittedName>
</protein>
<comment type="caution">
    <text evidence="1">The sequence shown here is derived from an EMBL/GenBank/DDBJ whole genome shotgun (WGS) entry which is preliminary data.</text>
</comment>
<dbReference type="EMBL" id="CAJHUB010000768">
    <property type="protein sequence ID" value="CAD7688628.1"/>
    <property type="molecule type" value="Genomic_DNA"/>
</dbReference>
<reference evidence="1" key="1">
    <citation type="submission" date="2020-12" db="EMBL/GenBank/DDBJ databases">
        <authorList>
            <consortium name="Molecular Ecology Group"/>
        </authorList>
    </citation>
    <scope>NUCLEOTIDE SEQUENCE</scope>
    <source>
        <strain evidence="1">TBG_1078</strain>
    </source>
</reference>
<dbReference type="Proteomes" id="UP000645828">
    <property type="component" value="Unassembled WGS sequence"/>
</dbReference>
<dbReference type="AlphaFoldDB" id="A0A811ZIE3"/>
<evidence type="ECO:0000313" key="2">
    <source>
        <dbReference type="Proteomes" id="UP000645828"/>
    </source>
</evidence>
<sequence length="229" mass="24696">MPGPQACSHPEQSWSKCEVGSVKHQETSSRPPRHRACAAECLGLHLYKSHLPHLSVSHTCLPPSPVCLPHPSVSHNHLSPTPVCLPHLSASLTRLSPSPVCLPHPSVSLTRLSLQKARHLEGDAGHQRESFIHSVDISGAPSEATFPPPCLLCIFGTGGPCARTSQLRPKPGVPLLCAPLSLLAKEENSYPKGQPLPSSPRPLGSRSAASWSVKWEHTHPCLDYFEVHT</sequence>
<accession>A0A811ZIE3</accession>
<keyword evidence="2" id="KW-1185">Reference proteome</keyword>
<name>A0A811ZIE3_NYCPR</name>
<proteinExistence type="predicted"/>
<organism evidence="1 2">
    <name type="scientific">Nyctereutes procyonoides</name>
    <name type="common">Raccoon dog</name>
    <name type="synonym">Canis procyonoides</name>
    <dbReference type="NCBI Taxonomy" id="34880"/>
    <lineage>
        <taxon>Eukaryota</taxon>
        <taxon>Metazoa</taxon>
        <taxon>Chordata</taxon>
        <taxon>Craniata</taxon>
        <taxon>Vertebrata</taxon>
        <taxon>Euteleostomi</taxon>
        <taxon>Mammalia</taxon>
        <taxon>Eutheria</taxon>
        <taxon>Laurasiatheria</taxon>
        <taxon>Carnivora</taxon>
        <taxon>Caniformia</taxon>
        <taxon>Canidae</taxon>
        <taxon>Nyctereutes</taxon>
    </lineage>
</organism>
<gene>
    <name evidence="1" type="ORF">NYPRO_LOCUS21421</name>
</gene>
<evidence type="ECO:0000313" key="1">
    <source>
        <dbReference type="EMBL" id="CAD7688628.1"/>
    </source>
</evidence>